<dbReference type="EMBL" id="JARTCD010000010">
    <property type="protein sequence ID" value="KAJ8660919.1"/>
    <property type="molecule type" value="Genomic_DNA"/>
</dbReference>
<reference evidence="1 2" key="1">
    <citation type="submission" date="2023-03" db="EMBL/GenBank/DDBJ databases">
        <title>Genome sequence of Lichtheimia ornata CBS 291.66.</title>
        <authorList>
            <person name="Mohabir J.T."/>
            <person name="Shea T.P."/>
            <person name="Kurbessoian T."/>
            <person name="Berby B."/>
            <person name="Fontaine J."/>
            <person name="Livny J."/>
            <person name="Gnirke A."/>
            <person name="Stajich J.E."/>
            <person name="Cuomo C.A."/>
        </authorList>
    </citation>
    <scope>NUCLEOTIDE SEQUENCE [LARGE SCALE GENOMIC DNA]</scope>
    <source>
        <strain evidence="1">CBS 291.66</strain>
    </source>
</reference>
<proteinExistence type="predicted"/>
<dbReference type="GeneID" id="83210554"/>
<accession>A0AAD7XXM7</accession>
<sequence>MPRAKQQPQANFFVVHTISVKCTSSRPISVPARQVQRNKFSWLNKASGTCITGSFGTPKDDQPFKSHGAV</sequence>
<dbReference type="AlphaFoldDB" id="A0AAD7XXM7"/>
<evidence type="ECO:0000313" key="1">
    <source>
        <dbReference type="EMBL" id="KAJ8660919.1"/>
    </source>
</evidence>
<name>A0AAD7XXM7_9FUNG</name>
<organism evidence="1 2">
    <name type="scientific">Lichtheimia ornata</name>
    <dbReference type="NCBI Taxonomy" id="688661"/>
    <lineage>
        <taxon>Eukaryota</taxon>
        <taxon>Fungi</taxon>
        <taxon>Fungi incertae sedis</taxon>
        <taxon>Mucoromycota</taxon>
        <taxon>Mucoromycotina</taxon>
        <taxon>Mucoromycetes</taxon>
        <taxon>Mucorales</taxon>
        <taxon>Lichtheimiaceae</taxon>
        <taxon>Lichtheimia</taxon>
    </lineage>
</organism>
<comment type="caution">
    <text evidence="1">The sequence shown here is derived from an EMBL/GenBank/DDBJ whole genome shotgun (WGS) entry which is preliminary data.</text>
</comment>
<protein>
    <submittedName>
        <fullName evidence="1">Uncharacterized protein</fullName>
    </submittedName>
</protein>
<dbReference type="RefSeq" id="XP_058345832.1">
    <property type="nucleotide sequence ID" value="XM_058483213.1"/>
</dbReference>
<evidence type="ECO:0000313" key="2">
    <source>
        <dbReference type="Proteomes" id="UP001234581"/>
    </source>
</evidence>
<dbReference type="Proteomes" id="UP001234581">
    <property type="component" value="Unassembled WGS sequence"/>
</dbReference>
<keyword evidence="2" id="KW-1185">Reference proteome</keyword>
<gene>
    <name evidence="1" type="ORF">O0I10_003141</name>
</gene>